<dbReference type="Pfam" id="PF19924">
    <property type="entry name" value="DUF6387"/>
    <property type="match status" value="1"/>
</dbReference>
<name>A0A0H2V8I3_ECOL6</name>
<evidence type="ECO:0000313" key="2">
    <source>
        <dbReference type="Proteomes" id="UP000001410"/>
    </source>
</evidence>
<dbReference type="eggNOG" id="ENOG5030JYF">
    <property type="taxonomic scope" value="Bacteria"/>
</dbReference>
<proteinExistence type="predicted"/>
<organism evidence="1 2">
    <name type="scientific">Escherichia coli O6:H1 (strain CFT073 / ATCC 700928 / UPEC)</name>
    <dbReference type="NCBI Taxonomy" id="199310"/>
    <lineage>
        <taxon>Bacteria</taxon>
        <taxon>Pseudomonadati</taxon>
        <taxon>Pseudomonadota</taxon>
        <taxon>Gammaproteobacteria</taxon>
        <taxon>Enterobacterales</taxon>
        <taxon>Enterobacteriaceae</taxon>
        <taxon>Escherichia</taxon>
    </lineage>
</organism>
<dbReference type="HOGENOM" id="CLU_081533_0_0_6"/>
<dbReference type="EMBL" id="AE014075">
    <property type="protein sequence ID" value="AAN80875.1"/>
    <property type="molecule type" value="Genomic_DNA"/>
</dbReference>
<dbReference type="InterPro" id="IPR045664">
    <property type="entry name" value="DUF6387"/>
</dbReference>
<gene>
    <name evidence="1" type="ordered locus">c2416</name>
</gene>
<accession>A0A0H2V8I3</accession>
<sequence>MFQTDPVKIYQRKWIVGGWMKRSEIRKALEAWFDVERYEAIEKLTLQHFYVEVERRILAYRMLLSRNTIPTFNRLMLDDYRNKILSGEIFFSGDTATLGHELARTYAVNPTTRSHAQFYAKTLALTEATPELSGLSQSEFLSEYLKETSLNNLSRITVDIHLEEASTEEIIEHLKVLIPRWKRQLKMKSPAPREYRFGKSTFRKIIEYRLIPMMDLIFWGEDNGIKIPLSLISSLLHEDSDNDRDEGMLKATDYPLAMAFLTDASYLKSLEDYMMENNHLKDSPVEKHVEDDRNKKK</sequence>
<evidence type="ECO:0000313" key="1">
    <source>
        <dbReference type="EMBL" id="AAN80875.1"/>
    </source>
</evidence>
<reference evidence="1 2" key="1">
    <citation type="journal article" date="2002" name="Proc. Natl. Acad. Sci. U.S.A.">
        <title>Extensive mosaic structure revealed by the complete genome sequence of uropathogenic Escherichia coli.</title>
        <authorList>
            <person name="Welch R.A."/>
            <person name="Burland V."/>
            <person name="Plunkett G.III."/>
            <person name="Redford P."/>
            <person name="Roesch P."/>
            <person name="Rasko D."/>
            <person name="Buckles E.L."/>
            <person name="Liou S.R."/>
            <person name="Boutin A."/>
            <person name="Hackett J."/>
            <person name="Stroud D."/>
            <person name="Mayhew G.F."/>
            <person name="Rose D.J."/>
            <person name="Zhou S."/>
            <person name="Schwartz D.C."/>
            <person name="Perna N.T."/>
            <person name="Mobley H.L."/>
            <person name="Donnenberg M.S."/>
            <person name="Blattner F.R."/>
        </authorList>
    </citation>
    <scope>NUCLEOTIDE SEQUENCE [LARGE SCALE GENOMIC DNA]</scope>
    <source>
        <strain evidence="2">CFT073 / ATCC 700928 / UPEC</strain>
    </source>
</reference>
<dbReference type="Proteomes" id="UP000001410">
    <property type="component" value="Chromosome"/>
</dbReference>
<dbReference type="KEGG" id="ecc:c2416"/>
<keyword evidence="2" id="KW-1185">Reference proteome</keyword>
<protein>
    <submittedName>
        <fullName evidence="1">Uncharacterized protein</fullName>
    </submittedName>
</protein>
<dbReference type="AlphaFoldDB" id="A0A0H2V8I3"/>